<dbReference type="Pfam" id="PF00765">
    <property type="entry name" value="Autoind_synth"/>
    <property type="match status" value="1"/>
</dbReference>
<dbReference type="Gene3D" id="3.40.630.30">
    <property type="match status" value="1"/>
</dbReference>
<evidence type="ECO:0000313" key="7">
    <source>
        <dbReference type="EMBL" id="SFO02968.1"/>
    </source>
</evidence>
<dbReference type="SUPFAM" id="SSF55729">
    <property type="entry name" value="Acyl-CoA N-acyltransferases (Nat)"/>
    <property type="match status" value="1"/>
</dbReference>
<feature type="region of interest" description="Disordered" evidence="6">
    <location>
        <begin position="1"/>
        <end position="49"/>
    </location>
</feature>
<sequence>MGYLSRHARPASARELFPEILPPASDAKQVRPKATSAPTHALKDRGGDERNDRIRSTVLSVKTAHLYGELYADFLTARKHVFIDVKAWDLPQTDEMEFDQYDTPQSRSIVLHEYGKILAGIRILPTKARCGCYSYMLRDAQLGVINSIPPYVLYEEAPTADFIWEATRLFISADVPAARRLTVQTRLMLEMAKAVVDEGATHVIGIVPYVFRRWLDRIGMSALPIGPKLTMDGDTSQAAIMHVASFHDALPRSSSGH</sequence>
<keyword evidence="3" id="KW-0949">S-adenosyl-L-methionine</keyword>
<gene>
    <name evidence="7" type="ORF">SAMN04487859_113132</name>
</gene>
<dbReference type="InterPro" id="IPR001690">
    <property type="entry name" value="Autoind_synthase"/>
</dbReference>
<dbReference type="AlphaFoldDB" id="A0A1I5DUU2"/>
<dbReference type="InterPro" id="IPR016181">
    <property type="entry name" value="Acyl_CoA_acyltransferase"/>
</dbReference>
<proteinExistence type="inferred from homology"/>
<accession>A0A1I5DUU2</accession>
<evidence type="ECO:0000256" key="6">
    <source>
        <dbReference type="SAM" id="MobiDB-lite"/>
    </source>
</evidence>
<dbReference type="PANTHER" id="PTHR39322:SF1">
    <property type="entry name" value="ISOVALERYL-HOMOSERINE LACTONE SYNTHASE"/>
    <property type="match status" value="1"/>
</dbReference>
<dbReference type="GO" id="GO:0009372">
    <property type="term" value="P:quorum sensing"/>
    <property type="evidence" value="ECO:0007669"/>
    <property type="project" value="UniProtKB-UniRule"/>
</dbReference>
<evidence type="ECO:0000256" key="3">
    <source>
        <dbReference type="ARBA" id="ARBA00022691"/>
    </source>
</evidence>
<keyword evidence="4 5" id="KW-0071">Autoinducer synthesis</keyword>
<evidence type="ECO:0000256" key="2">
    <source>
        <dbReference type="ARBA" id="ARBA00022679"/>
    </source>
</evidence>
<reference evidence="8" key="1">
    <citation type="submission" date="2016-10" db="EMBL/GenBank/DDBJ databases">
        <authorList>
            <person name="Varghese N."/>
            <person name="Submissions S."/>
        </authorList>
    </citation>
    <scope>NUCLEOTIDE SEQUENCE [LARGE SCALE GENOMIC DNA]</scope>
    <source>
        <strain evidence="8">DSM 28463</strain>
    </source>
</reference>
<name>A0A1I5DUU2_9RHOB</name>
<evidence type="ECO:0000256" key="5">
    <source>
        <dbReference type="PROSITE-ProRule" id="PRU00533"/>
    </source>
</evidence>
<dbReference type="GO" id="GO:0007165">
    <property type="term" value="P:signal transduction"/>
    <property type="evidence" value="ECO:0007669"/>
    <property type="project" value="TreeGrafter"/>
</dbReference>
<comment type="similarity">
    <text evidence="5">Belongs to the autoinducer synthase family.</text>
</comment>
<dbReference type="EMBL" id="FOVP01000013">
    <property type="protein sequence ID" value="SFO02968.1"/>
    <property type="molecule type" value="Genomic_DNA"/>
</dbReference>
<keyword evidence="1 5" id="KW-0673">Quorum sensing</keyword>
<keyword evidence="8" id="KW-1185">Reference proteome</keyword>
<dbReference type="PANTHER" id="PTHR39322">
    <property type="entry name" value="ACYL-HOMOSERINE-LACTONE SYNTHASE"/>
    <property type="match status" value="1"/>
</dbReference>
<evidence type="ECO:0000256" key="1">
    <source>
        <dbReference type="ARBA" id="ARBA00022654"/>
    </source>
</evidence>
<dbReference type="STRING" id="1005928.SAMN04487859_113132"/>
<protein>
    <submittedName>
        <fullName evidence="7">N-acyl-L-homoserine lactone synthetase</fullName>
    </submittedName>
</protein>
<organism evidence="7 8">
    <name type="scientific">Roseovarius lutimaris</name>
    <dbReference type="NCBI Taxonomy" id="1005928"/>
    <lineage>
        <taxon>Bacteria</taxon>
        <taxon>Pseudomonadati</taxon>
        <taxon>Pseudomonadota</taxon>
        <taxon>Alphaproteobacteria</taxon>
        <taxon>Rhodobacterales</taxon>
        <taxon>Roseobacteraceae</taxon>
        <taxon>Roseovarius</taxon>
    </lineage>
</organism>
<dbReference type="GO" id="GO:0016740">
    <property type="term" value="F:transferase activity"/>
    <property type="evidence" value="ECO:0007669"/>
    <property type="project" value="UniProtKB-KW"/>
</dbReference>
<keyword evidence="2" id="KW-0808">Transferase</keyword>
<dbReference type="PROSITE" id="PS51187">
    <property type="entry name" value="AUTOINDUCER_SYNTH_2"/>
    <property type="match status" value="1"/>
</dbReference>
<dbReference type="OrthoDB" id="6169313at2"/>
<dbReference type="Proteomes" id="UP000198599">
    <property type="component" value="Unassembled WGS sequence"/>
</dbReference>
<evidence type="ECO:0000256" key="4">
    <source>
        <dbReference type="ARBA" id="ARBA00022929"/>
    </source>
</evidence>
<dbReference type="RefSeq" id="WP_092839404.1">
    <property type="nucleotide sequence ID" value="NZ_FOVP01000013.1"/>
</dbReference>
<evidence type="ECO:0000313" key="8">
    <source>
        <dbReference type="Proteomes" id="UP000198599"/>
    </source>
</evidence>